<comment type="caution">
    <text evidence="1">The sequence shown here is derived from an EMBL/GenBank/DDBJ whole genome shotgun (WGS) entry which is preliminary data.</text>
</comment>
<keyword evidence="2" id="KW-1185">Reference proteome</keyword>
<evidence type="ECO:0000313" key="1">
    <source>
        <dbReference type="EMBL" id="KAF3456684.1"/>
    </source>
</evidence>
<reference evidence="1" key="1">
    <citation type="submission" date="2020-03" db="EMBL/GenBank/DDBJ databases">
        <title>A high-quality chromosome-level genome assembly of a woody plant with both climbing and erect habits, Rhamnella rubrinervis.</title>
        <authorList>
            <person name="Lu Z."/>
            <person name="Yang Y."/>
            <person name="Zhu X."/>
            <person name="Sun Y."/>
        </authorList>
    </citation>
    <scope>NUCLEOTIDE SEQUENCE</scope>
    <source>
        <strain evidence="1">BYM</strain>
        <tissue evidence="1">Leaf</tissue>
    </source>
</reference>
<dbReference type="Proteomes" id="UP000796880">
    <property type="component" value="Unassembled WGS sequence"/>
</dbReference>
<name>A0A8K0HQS2_9ROSA</name>
<sequence>MLAATTANSAVNFIQAVLQLVEKADDDDGYDVPQLIKFQNDDGLYLPLIGSARVLEQLHQSVAKPTHLLSSV</sequence>
<proteinExistence type="predicted"/>
<protein>
    <submittedName>
        <fullName evidence="1">Uncharacterized protein</fullName>
    </submittedName>
</protein>
<accession>A0A8K0HQS2</accession>
<organism evidence="1 2">
    <name type="scientific">Rhamnella rubrinervis</name>
    <dbReference type="NCBI Taxonomy" id="2594499"/>
    <lineage>
        <taxon>Eukaryota</taxon>
        <taxon>Viridiplantae</taxon>
        <taxon>Streptophyta</taxon>
        <taxon>Embryophyta</taxon>
        <taxon>Tracheophyta</taxon>
        <taxon>Spermatophyta</taxon>
        <taxon>Magnoliopsida</taxon>
        <taxon>eudicotyledons</taxon>
        <taxon>Gunneridae</taxon>
        <taxon>Pentapetalae</taxon>
        <taxon>rosids</taxon>
        <taxon>fabids</taxon>
        <taxon>Rosales</taxon>
        <taxon>Rhamnaceae</taxon>
        <taxon>rhamnoid group</taxon>
        <taxon>Rhamneae</taxon>
        <taxon>Rhamnella</taxon>
    </lineage>
</organism>
<evidence type="ECO:0000313" key="2">
    <source>
        <dbReference type="Proteomes" id="UP000796880"/>
    </source>
</evidence>
<gene>
    <name evidence="1" type="ORF">FNV43_RR01338</name>
</gene>
<dbReference type="AlphaFoldDB" id="A0A8K0HQS2"/>
<dbReference type="EMBL" id="VOIH02000001">
    <property type="protein sequence ID" value="KAF3456684.1"/>
    <property type="molecule type" value="Genomic_DNA"/>
</dbReference>